<dbReference type="Proteomes" id="UP000652430">
    <property type="component" value="Unassembled WGS sequence"/>
</dbReference>
<proteinExistence type="predicted"/>
<feature type="compositionally biased region" description="Basic and acidic residues" evidence="1">
    <location>
        <begin position="135"/>
        <end position="146"/>
    </location>
</feature>
<keyword evidence="4" id="KW-1185">Reference proteome</keyword>
<dbReference type="InterPro" id="IPR040677">
    <property type="entry name" value="LPD7"/>
</dbReference>
<accession>A0ABQ3LV84</accession>
<dbReference type="Pfam" id="PF18821">
    <property type="entry name" value="LPD7"/>
    <property type="match status" value="1"/>
</dbReference>
<sequence>MTADNSVAQGGRDAQTQAEQAAFQIPPELATRYQVRIIEPSDGSERRVGMFLPTDRADPSIEIAGDRIIARNEDPDTVSALVTIAKHNGWAGIDVEGSLEFRQALWTAASREGLTVRGYEPSFDEQARMEELRRADAARRDREVAEKPAPTVEPVAPTAAVGATEATVLAPSADAERNGAPQPLPSGSSTELSDADKRLLLTVSVHTQDRRALYAAVSEDMDPLRRKVQAERIDLNRDALNGALERVLESPTLVSAFSRSGYEPDGLRQMARDGAWDGEVADAIYIVRSGLNRHEVAREADANVPLGGALAATPEDRLTGEATAAPERQPEQETHIVREERLHQAAPERRHENDELAELFLHGGAERIAAEPRLANALQAQAAMDQHLGAAFDGDAERMTSASLESRHLISDVLRRGLDVSVREPTPVRQVEPIRPTHDLER</sequence>
<protein>
    <recommendedName>
        <fullName evidence="2">Large polyvalent protein-associated domain-containing protein</fullName>
    </recommendedName>
</protein>
<dbReference type="RefSeq" id="WP_189677554.1">
    <property type="nucleotide sequence ID" value="NZ_BNAQ01000008.1"/>
</dbReference>
<feature type="domain" description="Large polyvalent protein-associated" evidence="2">
    <location>
        <begin position="51"/>
        <end position="131"/>
    </location>
</feature>
<gene>
    <name evidence="3" type="ORF">GCM10008023_37720</name>
</gene>
<feature type="region of interest" description="Disordered" evidence="1">
    <location>
        <begin position="135"/>
        <end position="154"/>
    </location>
</feature>
<feature type="region of interest" description="Disordered" evidence="1">
    <location>
        <begin position="171"/>
        <end position="193"/>
    </location>
</feature>
<evidence type="ECO:0000313" key="3">
    <source>
        <dbReference type="EMBL" id="GHH24983.1"/>
    </source>
</evidence>
<evidence type="ECO:0000313" key="4">
    <source>
        <dbReference type="Proteomes" id="UP000652430"/>
    </source>
</evidence>
<feature type="region of interest" description="Disordered" evidence="1">
    <location>
        <begin position="313"/>
        <end position="335"/>
    </location>
</feature>
<name>A0ABQ3LV84_9SPHN</name>
<evidence type="ECO:0000259" key="2">
    <source>
        <dbReference type="Pfam" id="PF18821"/>
    </source>
</evidence>
<comment type="caution">
    <text evidence="3">The sequence shown here is derived from an EMBL/GenBank/DDBJ whole genome shotgun (WGS) entry which is preliminary data.</text>
</comment>
<evidence type="ECO:0000256" key="1">
    <source>
        <dbReference type="SAM" id="MobiDB-lite"/>
    </source>
</evidence>
<organism evidence="3 4">
    <name type="scientific">Sphingomonas glacialis</name>
    <dbReference type="NCBI Taxonomy" id="658225"/>
    <lineage>
        <taxon>Bacteria</taxon>
        <taxon>Pseudomonadati</taxon>
        <taxon>Pseudomonadota</taxon>
        <taxon>Alphaproteobacteria</taxon>
        <taxon>Sphingomonadales</taxon>
        <taxon>Sphingomonadaceae</taxon>
        <taxon>Sphingomonas</taxon>
    </lineage>
</organism>
<reference evidence="4" key="1">
    <citation type="journal article" date="2019" name="Int. J. Syst. Evol. Microbiol.">
        <title>The Global Catalogue of Microorganisms (GCM) 10K type strain sequencing project: providing services to taxonomists for standard genome sequencing and annotation.</title>
        <authorList>
            <consortium name="The Broad Institute Genomics Platform"/>
            <consortium name="The Broad Institute Genome Sequencing Center for Infectious Disease"/>
            <person name="Wu L."/>
            <person name="Ma J."/>
        </authorList>
    </citation>
    <scope>NUCLEOTIDE SEQUENCE [LARGE SCALE GENOMIC DNA]</scope>
    <source>
        <strain evidence="4">CGMCC 1.8957</strain>
    </source>
</reference>
<dbReference type="EMBL" id="BNAQ01000008">
    <property type="protein sequence ID" value="GHH24983.1"/>
    <property type="molecule type" value="Genomic_DNA"/>
</dbReference>